<name>A0A914CNE2_9BILA</name>
<evidence type="ECO:0000313" key="1">
    <source>
        <dbReference type="Proteomes" id="UP000887540"/>
    </source>
</evidence>
<protein>
    <submittedName>
        <fullName evidence="2">Uncharacterized protein</fullName>
    </submittedName>
</protein>
<proteinExistence type="predicted"/>
<reference evidence="2" key="1">
    <citation type="submission" date="2022-11" db="UniProtKB">
        <authorList>
            <consortium name="WormBaseParasite"/>
        </authorList>
    </citation>
    <scope>IDENTIFICATION</scope>
</reference>
<keyword evidence="1" id="KW-1185">Reference proteome</keyword>
<dbReference type="Proteomes" id="UP000887540">
    <property type="component" value="Unplaced"/>
</dbReference>
<evidence type="ECO:0000313" key="2">
    <source>
        <dbReference type="WBParaSite" id="ACRNAN_scaffold1251.g15013.t1"/>
    </source>
</evidence>
<sequence>MRREWKSPFLTMLNISECGKGYSGWNWRIEKKKTVKEIKDQLSVSEKLYQEFIKKVRFNPLIDSSYIDKCYPECKKR</sequence>
<organism evidence="1 2">
    <name type="scientific">Acrobeloides nanus</name>
    <dbReference type="NCBI Taxonomy" id="290746"/>
    <lineage>
        <taxon>Eukaryota</taxon>
        <taxon>Metazoa</taxon>
        <taxon>Ecdysozoa</taxon>
        <taxon>Nematoda</taxon>
        <taxon>Chromadorea</taxon>
        <taxon>Rhabditida</taxon>
        <taxon>Tylenchina</taxon>
        <taxon>Cephalobomorpha</taxon>
        <taxon>Cephaloboidea</taxon>
        <taxon>Cephalobidae</taxon>
        <taxon>Acrobeloides</taxon>
    </lineage>
</organism>
<dbReference type="AlphaFoldDB" id="A0A914CNE2"/>
<accession>A0A914CNE2</accession>
<dbReference type="WBParaSite" id="ACRNAN_scaffold1251.g15013.t1">
    <property type="protein sequence ID" value="ACRNAN_scaffold1251.g15013.t1"/>
    <property type="gene ID" value="ACRNAN_scaffold1251.g15013"/>
</dbReference>